<feature type="coiled-coil region" evidence="1">
    <location>
        <begin position="33"/>
        <end position="67"/>
    </location>
</feature>
<dbReference type="EMBL" id="UINC01038923">
    <property type="protein sequence ID" value="SVB36646.1"/>
    <property type="molecule type" value="Genomic_DNA"/>
</dbReference>
<proteinExistence type="predicted"/>
<keyword evidence="1" id="KW-0175">Coiled coil</keyword>
<sequence length="74" mass="8496">MVKILKELAEYISTVEKKSFNLIKKYEKTALDLNKANSLIGDLQEKLETSESSRRSAKKNIEALIKKIRNNKLS</sequence>
<dbReference type="AlphaFoldDB" id="A0A382DDR2"/>
<organism evidence="2">
    <name type="scientific">marine metagenome</name>
    <dbReference type="NCBI Taxonomy" id="408172"/>
    <lineage>
        <taxon>unclassified sequences</taxon>
        <taxon>metagenomes</taxon>
        <taxon>ecological metagenomes</taxon>
    </lineage>
</organism>
<reference evidence="2" key="1">
    <citation type="submission" date="2018-05" db="EMBL/GenBank/DDBJ databases">
        <authorList>
            <person name="Lanie J.A."/>
            <person name="Ng W.-L."/>
            <person name="Kazmierczak K.M."/>
            <person name="Andrzejewski T.M."/>
            <person name="Davidsen T.M."/>
            <person name="Wayne K.J."/>
            <person name="Tettelin H."/>
            <person name="Glass J.I."/>
            <person name="Rusch D."/>
            <person name="Podicherti R."/>
            <person name="Tsui H.-C.T."/>
            <person name="Winkler M.E."/>
        </authorList>
    </citation>
    <scope>NUCLEOTIDE SEQUENCE</scope>
</reference>
<name>A0A382DDR2_9ZZZZ</name>
<accession>A0A382DDR2</accession>
<protein>
    <submittedName>
        <fullName evidence="2">Uncharacterized protein</fullName>
    </submittedName>
</protein>
<gene>
    <name evidence="2" type="ORF">METZ01_LOCUS189500</name>
</gene>
<evidence type="ECO:0000256" key="1">
    <source>
        <dbReference type="SAM" id="Coils"/>
    </source>
</evidence>
<evidence type="ECO:0000313" key="2">
    <source>
        <dbReference type="EMBL" id="SVB36646.1"/>
    </source>
</evidence>